<protein>
    <submittedName>
        <fullName evidence="2">Uncharacterized protein</fullName>
    </submittedName>
</protein>
<evidence type="ECO:0000313" key="3">
    <source>
        <dbReference type="Proteomes" id="UP001239213"/>
    </source>
</evidence>
<sequence length="65" mass="7102">MSSIPLTAGIEASNRRPTHKSPGPAFKPGPADFKAAKKAEHRAEEEQCHELWHVVMGIRSIVKVA</sequence>
<dbReference type="Proteomes" id="UP001239213">
    <property type="component" value="Unassembled WGS sequence"/>
</dbReference>
<keyword evidence="3" id="KW-1185">Reference proteome</keyword>
<dbReference type="AlphaFoldDB" id="A0AAI9Y9F8"/>
<proteinExistence type="predicted"/>
<evidence type="ECO:0000313" key="2">
    <source>
        <dbReference type="EMBL" id="KAK1491039.1"/>
    </source>
</evidence>
<evidence type="ECO:0000256" key="1">
    <source>
        <dbReference type="SAM" id="MobiDB-lite"/>
    </source>
</evidence>
<reference evidence="2" key="1">
    <citation type="submission" date="2016-11" db="EMBL/GenBank/DDBJ databases">
        <title>The genome sequence of Colletotrichum cuscutae.</title>
        <authorList>
            <person name="Baroncelli R."/>
        </authorList>
    </citation>
    <scope>NUCLEOTIDE SEQUENCE</scope>
    <source>
        <strain evidence="2">IMI 304802</strain>
    </source>
</reference>
<comment type="caution">
    <text evidence="2">The sequence shown here is derived from an EMBL/GenBank/DDBJ whole genome shotgun (WGS) entry which is preliminary data.</text>
</comment>
<gene>
    <name evidence="2" type="ORF">CCUS01_14287</name>
</gene>
<organism evidence="2 3">
    <name type="scientific">Colletotrichum cuscutae</name>
    <dbReference type="NCBI Taxonomy" id="1209917"/>
    <lineage>
        <taxon>Eukaryota</taxon>
        <taxon>Fungi</taxon>
        <taxon>Dikarya</taxon>
        <taxon>Ascomycota</taxon>
        <taxon>Pezizomycotina</taxon>
        <taxon>Sordariomycetes</taxon>
        <taxon>Hypocreomycetidae</taxon>
        <taxon>Glomerellales</taxon>
        <taxon>Glomerellaceae</taxon>
        <taxon>Colletotrichum</taxon>
        <taxon>Colletotrichum acutatum species complex</taxon>
    </lineage>
</organism>
<feature type="compositionally biased region" description="Basic and acidic residues" evidence="1">
    <location>
        <begin position="34"/>
        <end position="46"/>
    </location>
</feature>
<feature type="region of interest" description="Disordered" evidence="1">
    <location>
        <begin position="1"/>
        <end position="46"/>
    </location>
</feature>
<dbReference type="EMBL" id="MPDP01000036">
    <property type="protein sequence ID" value="KAK1491039.1"/>
    <property type="molecule type" value="Genomic_DNA"/>
</dbReference>
<name>A0AAI9Y9F8_9PEZI</name>
<accession>A0AAI9Y9F8</accession>